<feature type="compositionally biased region" description="Acidic residues" evidence="6">
    <location>
        <begin position="1"/>
        <end position="57"/>
    </location>
</feature>
<dbReference type="Gene3D" id="3.90.940.10">
    <property type="match status" value="1"/>
</dbReference>
<keyword evidence="8" id="KW-1185">Reference proteome</keyword>
<dbReference type="GO" id="GO:0005665">
    <property type="term" value="C:RNA polymerase II, core complex"/>
    <property type="evidence" value="ECO:0007669"/>
    <property type="project" value="InterPro"/>
</dbReference>
<comment type="similarity">
    <text evidence="5">Belongs to the archaeal Rpo6/eukaryotic RPB6 RNA polymerase subunit family.</text>
</comment>
<dbReference type="GO" id="GO:0005666">
    <property type="term" value="C:RNA polymerase III complex"/>
    <property type="evidence" value="ECO:0007669"/>
    <property type="project" value="TreeGrafter"/>
</dbReference>
<dbReference type="GO" id="GO:0003677">
    <property type="term" value="F:DNA binding"/>
    <property type="evidence" value="ECO:0007669"/>
    <property type="project" value="InterPro"/>
</dbReference>
<dbReference type="HAMAP" id="MF_00192">
    <property type="entry name" value="RNApol_arch_Rpo6"/>
    <property type="match status" value="1"/>
</dbReference>
<sequence length="148" mass="17268">MSDDEGYDAGFLDDEEDDEPTLDLDNLDDENLDVEEKEDETELREDEVDWLTQQEEENQPKEWTGTTEKAKETRVTTRFLTKYERAKILGTRALQISLGAPVMVDLEGETDPLEIAQKELRERKVPITIRRYLPDGTFEDWNVDELLE</sequence>
<dbReference type="PIRSF" id="PIRSF000778">
    <property type="entry name" value="RpoK/RPB6"/>
    <property type="match status" value="1"/>
</dbReference>
<dbReference type="SUPFAM" id="SSF63562">
    <property type="entry name" value="RPB6/omega subunit-like"/>
    <property type="match status" value="1"/>
</dbReference>
<evidence type="ECO:0000256" key="2">
    <source>
        <dbReference type="ARBA" id="ARBA00022478"/>
    </source>
</evidence>
<gene>
    <name evidence="7" type="ORF">GAYE_SCF23G4289</name>
</gene>
<evidence type="ECO:0000256" key="3">
    <source>
        <dbReference type="ARBA" id="ARBA00023163"/>
    </source>
</evidence>
<dbReference type="EMBL" id="JANCYU010000039">
    <property type="protein sequence ID" value="KAK4526375.1"/>
    <property type="molecule type" value="Genomic_DNA"/>
</dbReference>
<dbReference type="GO" id="GO:0005736">
    <property type="term" value="C:RNA polymerase I complex"/>
    <property type="evidence" value="ECO:0007669"/>
    <property type="project" value="TreeGrafter"/>
</dbReference>
<dbReference type="GO" id="GO:0003899">
    <property type="term" value="F:DNA-directed RNA polymerase activity"/>
    <property type="evidence" value="ECO:0007669"/>
    <property type="project" value="InterPro"/>
</dbReference>
<keyword evidence="3" id="KW-0804">Transcription</keyword>
<evidence type="ECO:0000313" key="8">
    <source>
        <dbReference type="Proteomes" id="UP001300502"/>
    </source>
</evidence>
<dbReference type="InterPro" id="IPR036161">
    <property type="entry name" value="RPB6/omega-like_sf"/>
</dbReference>
<dbReference type="PIRSF" id="PIRSF500154">
    <property type="entry name" value="RPB6"/>
    <property type="match status" value="1"/>
</dbReference>
<evidence type="ECO:0000256" key="6">
    <source>
        <dbReference type="SAM" id="MobiDB-lite"/>
    </source>
</evidence>
<dbReference type="AlphaFoldDB" id="A0AAV9IFZ2"/>
<protein>
    <submittedName>
        <fullName evidence="7">Uncharacterized protein</fullName>
    </submittedName>
</protein>
<dbReference type="Pfam" id="PF01192">
    <property type="entry name" value="RNA_pol_Rpb6"/>
    <property type="match status" value="1"/>
</dbReference>
<evidence type="ECO:0000256" key="1">
    <source>
        <dbReference type="ARBA" id="ARBA00004123"/>
    </source>
</evidence>
<keyword evidence="2" id="KW-0240">DNA-directed RNA polymerase</keyword>
<dbReference type="GO" id="GO:0042797">
    <property type="term" value="P:tRNA transcription by RNA polymerase III"/>
    <property type="evidence" value="ECO:0007669"/>
    <property type="project" value="TreeGrafter"/>
</dbReference>
<dbReference type="InterPro" id="IPR006110">
    <property type="entry name" value="Pol_omega/Rpo6/RPB6"/>
</dbReference>
<proteinExistence type="inferred from homology"/>
<organism evidence="7 8">
    <name type="scientific">Galdieria yellowstonensis</name>
    <dbReference type="NCBI Taxonomy" id="3028027"/>
    <lineage>
        <taxon>Eukaryota</taxon>
        <taxon>Rhodophyta</taxon>
        <taxon>Bangiophyceae</taxon>
        <taxon>Galdieriales</taxon>
        <taxon>Galdieriaceae</taxon>
        <taxon>Galdieria</taxon>
    </lineage>
</organism>
<reference evidence="7 8" key="1">
    <citation type="submission" date="2022-07" db="EMBL/GenBank/DDBJ databases">
        <title>Genome-wide signatures of adaptation to extreme environments.</title>
        <authorList>
            <person name="Cho C.H."/>
            <person name="Yoon H.S."/>
        </authorList>
    </citation>
    <scope>NUCLEOTIDE SEQUENCE [LARGE SCALE GENOMIC DNA]</scope>
    <source>
        <strain evidence="7 8">108.79 E11</strain>
    </source>
</reference>
<feature type="region of interest" description="Disordered" evidence="6">
    <location>
        <begin position="1"/>
        <end position="70"/>
    </location>
</feature>
<dbReference type="NCBIfam" id="NF002208">
    <property type="entry name" value="PRK01099.1-3"/>
    <property type="match status" value="1"/>
</dbReference>
<evidence type="ECO:0000256" key="4">
    <source>
        <dbReference type="ARBA" id="ARBA00023242"/>
    </source>
</evidence>
<dbReference type="InterPro" id="IPR028363">
    <property type="entry name" value="RPB6"/>
</dbReference>
<dbReference type="SMART" id="SM01409">
    <property type="entry name" value="RNA_pol_Rpb6"/>
    <property type="match status" value="1"/>
</dbReference>
<comment type="subcellular location">
    <subcellularLocation>
        <location evidence="1">Nucleus</location>
    </subcellularLocation>
</comment>
<dbReference type="Proteomes" id="UP001300502">
    <property type="component" value="Unassembled WGS sequence"/>
</dbReference>
<dbReference type="NCBIfam" id="NF002207">
    <property type="entry name" value="PRK01099.1-2"/>
    <property type="match status" value="1"/>
</dbReference>
<accession>A0AAV9IFZ2</accession>
<dbReference type="GO" id="GO:0006366">
    <property type="term" value="P:transcription by RNA polymerase II"/>
    <property type="evidence" value="ECO:0007669"/>
    <property type="project" value="TreeGrafter"/>
</dbReference>
<dbReference type="GO" id="GO:0006360">
    <property type="term" value="P:transcription by RNA polymerase I"/>
    <property type="evidence" value="ECO:0007669"/>
    <property type="project" value="TreeGrafter"/>
</dbReference>
<keyword evidence="4" id="KW-0539">Nucleus</keyword>
<name>A0AAV9IFZ2_9RHOD</name>
<evidence type="ECO:0000256" key="5">
    <source>
        <dbReference type="ARBA" id="ARBA00025773"/>
    </source>
</evidence>
<dbReference type="PANTHER" id="PTHR47227">
    <property type="entry name" value="DNA-DIRECTED RNA POLYMERASE SUBUNIT K"/>
    <property type="match status" value="1"/>
</dbReference>
<dbReference type="PANTHER" id="PTHR47227:SF5">
    <property type="entry name" value="DNA-DIRECTED RNA POLYMERASES I, II, AND III SUBUNIT RPABC2"/>
    <property type="match status" value="1"/>
</dbReference>
<comment type="caution">
    <text evidence="7">The sequence shown here is derived from an EMBL/GenBank/DDBJ whole genome shotgun (WGS) entry which is preliminary data.</text>
</comment>
<evidence type="ECO:0000313" key="7">
    <source>
        <dbReference type="EMBL" id="KAK4526375.1"/>
    </source>
</evidence>
<dbReference type="InterPro" id="IPR006111">
    <property type="entry name" value="Rpo6/Rpb6"/>
</dbReference>